<protein>
    <recommendedName>
        <fullName evidence="2">Myb-like domain-containing protein</fullName>
    </recommendedName>
</protein>
<evidence type="ECO:0000313" key="4">
    <source>
        <dbReference type="Proteomes" id="UP000509510"/>
    </source>
</evidence>
<organism evidence="3 4">
    <name type="scientific">Talaromyces rugulosus</name>
    <name type="common">Penicillium rugulosum</name>
    <dbReference type="NCBI Taxonomy" id="121627"/>
    <lineage>
        <taxon>Eukaryota</taxon>
        <taxon>Fungi</taxon>
        <taxon>Dikarya</taxon>
        <taxon>Ascomycota</taxon>
        <taxon>Pezizomycotina</taxon>
        <taxon>Eurotiomycetes</taxon>
        <taxon>Eurotiomycetidae</taxon>
        <taxon>Eurotiales</taxon>
        <taxon>Trichocomaceae</taxon>
        <taxon>Talaromyces</taxon>
        <taxon>Talaromyces sect. Islandici</taxon>
    </lineage>
</organism>
<dbReference type="KEGG" id="trg:TRUGW13939_08773"/>
<keyword evidence="4" id="KW-1185">Reference proteome</keyword>
<dbReference type="CDD" id="cd00167">
    <property type="entry name" value="SANT"/>
    <property type="match status" value="1"/>
</dbReference>
<feature type="region of interest" description="Disordered" evidence="1">
    <location>
        <begin position="1"/>
        <end position="23"/>
    </location>
</feature>
<feature type="compositionally biased region" description="Low complexity" evidence="1">
    <location>
        <begin position="132"/>
        <end position="144"/>
    </location>
</feature>
<dbReference type="AlphaFoldDB" id="A0A7H8R798"/>
<proteinExistence type="predicted"/>
<name>A0A7H8R798_TALRU</name>
<feature type="domain" description="Myb-like" evidence="2">
    <location>
        <begin position="147"/>
        <end position="197"/>
    </location>
</feature>
<dbReference type="OrthoDB" id="4223402at2759"/>
<feature type="region of interest" description="Disordered" evidence="1">
    <location>
        <begin position="119"/>
        <end position="158"/>
    </location>
</feature>
<reference evidence="4" key="1">
    <citation type="submission" date="2020-06" db="EMBL/GenBank/DDBJ databases">
        <title>A chromosome-scale genome assembly of Talaromyces rugulosus W13939.</title>
        <authorList>
            <person name="Wang B."/>
            <person name="Guo L."/>
            <person name="Ye K."/>
            <person name="Wang L."/>
        </authorList>
    </citation>
    <scope>NUCLEOTIDE SEQUENCE [LARGE SCALE GENOMIC DNA]</scope>
    <source>
        <strain evidence="4">W13939</strain>
    </source>
</reference>
<dbReference type="RefSeq" id="XP_035347795.1">
    <property type="nucleotide sequence ID" value="XM_035491902.1"/>
</dbReference>
<dbReference type="GeneID" id="55996261"/>
<dbReference type="Gene3D" id="1.10.10.60">
    <property type="entry name" value="Homeodomain-like"/>
    <property type="match status" value="1"/>
</dbReference>
<dbReference type="SMART" id="SM00717">
    <property type="entry name" value="SANT"/>
    <property type="match status" value="1"/>
</dbReference>
<feature type="compositionally biased region" description="Basic and acidic residues" evidence="1">
    <location>
        <begin position="203"/>
        <end position="214"/>
    </location>
</feature>
<dbReference type="SUPFAM" id="SSF46689">
    <property type="entry name" value="Homeodomain-like"/>
    <property type="match status" value="1"/>
</dbReference>
<dbReference type="InterPro" id="IPR001005">
    <property type="entry name" value="SANT/Myb"/>
</dbReference>
<sequence length="249" mass="28633">MTCPIRERPGLDAKEVTSPNSLHELSSKENTNCVEQIRMYGRLFRKITLLSRVRYFCYFDEDPCLTVPEPMAFNIEQECNQDAGNKMSNIQAMDVEGIFTRDVDTRGDTWSWCFKERKTASPSSSQSGDAVHSAPSIAHSSQSSKLHRQRKRTPYSTEEEKLLIDLKRKQNLPWREIAKHFPGRKTSTLQVHYSTKLKDREVGTSKANHDHGDEFCTVNPSLQSTEDNTPRQRYGLRSNRRSQGRFASE</sequence>
<feature type="compositionally biased region" description="Polar residues" evidence="1">
    <location>
        <begin position="218"/>
        <end position="227"/>
    </location>
</feature>
<evidence type="ECO:0000256" key="1">
    <source>
        <dbReference type="SAM" id="MobiDB-lite"/>
    </source>
</evidence>
<gene>
    <name evidence="3" type="ORF">TRUGW13939_08773</name>
</gene>
<evidence type="ECO:0000313" key="3">
    <source>
        <dbReference type="EMBL" id="QKX61621.1"/>
    </source>
</evidence>
<evidence type="ECO:0000259" key="2">
    <source>
        <dbReference type="PROSITE" id="PS50090"/>
    </source>
</evidence>
<accession>A0A7H8R798</accession>
<dbReference type="InterPro" id="IPR009057">
    <property type="entry name" value="Homeodomain-like_sf"/>
</dbReference>
<dbReference type="EMBL" id="CP055902">
    <property type="protein sequence ID" value="QKX61621.1"/>
    <property type="molecule type" value="Genomic_DNA"/>
</dbReference>
<feature type="compositionally biased region" description="Basic and acidic residues" evidence="1">
    <location>
        <begin position="1"/>
        <end position="15"/>
    </location>
</feature>
<dbReference type="PROSITE" id="PS50090">
    <property type="entry name" value="MYB_LIKE"/>
    <property type="match status" value="1"/>
</dbReference>
<feature type="region of interest" description="Disordered" evidence="1">
    <location>
        <begin position="203"/>
        <end position="249"/>
    </location>
</feature>
<dbReference type="Pfam" id="PF13921">
    <property type="entry name" value="Myb_DNA-bind_6"/>
    <property type="match status" value="1"/>
</dbReference>
<dbReference type="Proteomes" id="UP000509510">
    <property type="component" value="Chromosome V"/>
</dbReference>